<dbReference type="PANTHER" id="PTHR42933:SF1">
    <property type="entry name" value="SITE-SPECIFIC DNA-METHYLTRANSFERASE (ADENINE-SPECIFIC)"/>
    <property type="match status" value="1"/>
</dbReference>
<dbReference type="InterPro" id="IPR003356">
    <property type="entry name" value="DNA_methylase_A-5"/>
</dbReference>
<comment type="catalytic activity">
    <reaction evidence="7">
        <text>a 2'-deoxyadenosine in DNA + S-adenosyl-L-methionine = an N(6)-methyl-2'-deoxyadenosine in DNA + S-adenosyl-L-homocysteine + H(+)</text>
        <dbReference type="Rhea" id="RHEA:15197"/>
        <dbReference type="Rhea" id="RHEA-COMP:12418"/>
        <dbReference type="Rhea" id="RHEA-COMP:12419"/>
        <dbReference type="ChEBI" id="CHEBI:15378"/>
        <dbReference type="ChEBI" id="CHEBI:57856"/>
        <dbReference type="ChEBI" id="CHEBI:59789"/>
        <dbReference type="ChEBI" id="CHEBI:90615"/>
        <dbReference type="ChEBI" id="CHEBI:90616"/>
        <dbReference type="EC" id="2.1.1.72"/>
    </reaction>
</comment>
<evidence type="ECO:0000256" key="4">
    <source>
        <dbReference type="ARBA" id="ARBA00022679"/>
    </source>
</evidence>
<dbReference type="GO" id="GO:0008170">
    <property type="term" value="F:N-methyltransferase activity"/>
    <property type="evidence" value="ECO:0007669"/>
    <property type="project" value="InterPro"/>
</dbReference>
<dbReference type="EC" id="2.1.1.72" evidence="2"/>
<name>A0A3D8I3Z6_9HELI</name>
<evidence type="ECO:0000256" key="2">
    <source>
        <dbReference type="ARBA" id="ARBA00011900"/>
    </source>
</evidence>
<dbReference type="Pfam" id="PF02384">
    <property type="entry name" value="N6_Mtase"/>
    <property type="match status" value="1"/>
</dbReference>
<reference evidence="10 11" key="1">
    <citation type="submission" date="2018-04" db="EMBL/GenBank/DDBJ databases">
        <title>Novel Campyloabacter and Helicobacter Species and Strains.</title>
        <authorList>
            <person name="Mannion A.J."/>
            <person name="Shen Z."/>
            <person name="Fox J.G."/>
        </authorList>
    </citation>
    <scope>NUCLEOTIDE SEQUENCE [LARGE SCALE GENOMIC DNA]</scope>
    <source>
        <strain evidence="10 11">MIT 98-6070</strain>
    </source>
</reference>
<evidence type="ECO:0000256" key="8">
    <source>
        <dbReference type="SAM" id="Coils"/>
    </source>
</evidence>
<dbReference type="Proteomes" id="UP000256599">
    <property type="component" value="Unassembled WGS sequence"/>
</dbReference>
<organism evidence="10 11">
    <name type="scientific">Helicobacter marmotae</name>
    <dbReference type="NCBI Taxonomy" id="152490"/>
    <lineage>
        <taxon>Bacteria</taxon>
        <taxon>Pseudomonadati</taxon>
        <taxon>Campylobacterota</taxon>
        <taxon>Epsilonproteobacteria</taxon>
        <taxon>Campylobacterales</taxon>
        <taxon>Helicobacteraceae</taxon>
        <taxon>Helicobacter</taxon>
    </lineage>
</organism>
<dbReference type="GO" id="GO:0009307">
    <property type="term" value="P:DNA restriction-modification system"/>
    <property type="evidence" value="ECO:0007669"/>
    <property type="project" value="UniProtKB-KW"/>
</dbReference>
<keyword evidence="11" id="KW-1185">Reference proteome</keyword>
<feature type="domain" description="DNA methylase adenine-specific" evidence="9">
    <location>
        <begin position="183"/>
        <end position="494"/>
    </location>
</feature>
<keyword evidence="4 10" id="KW-0808">Transferase</keyword>
<accession>A0A3D8I3Z6</accession>
<proteinExistence type="inferred from homology"/>
<sequence length="540" mass="61081">MNTTLQNQTQALIDRLKSICANAGLGNDAGEYKIITQVFLYKFLNDKFIYELKKAFKKANPNVKDLDSKHVYSKLETMSKESYEELLDDIGANVKFEVDELIPSLISKQNETNFYVSVDSVFENIANRNIDIFSIQTEGGAKIKLFEPIMHYIIDQSKRDHFAKAIISSLTTFDFEQSFSQGYDFFAHIFEYLIKDYNKDNGGKYAEYYTPLSISEIMSKILIAKDSPISVSCYDPSAGSGTLLMSLAHTIGQDKCSIYAQDISQKSSQLLRLNLILNNLSHSIHNITQGNTLTHPNHSNKAFDYIVSNPPFGLDFSEYRDMLAKQEERFFAGVPKIPPKKKEAMDIYLCFFQHLLNSLSPTGKAAIVVPTGFLTAQSIAKDIRKYLIDHKALMGAVIMPKDIFATTGTNVSVIFIDKGAKRDYAYLCDASKLGSQVKIDDKKRTILSEDEQELITTCFINNEVKEDFSILVSLEDIKVKGYSFAAGYYFEFKDTHIELSQEAFEAELSASEQELQALFTQSEQLQKQILENFAKLKFKG</sequence>
<keyword evidence="5" id="KW-0949">S-adenosyl-L-methionine</keyword>
<dbReference type="InterPro" id="IPR051537">
    <property type="entry name" value="DNA_Adenine_Mtase"/>
</dbReference>
<dbReference type="GO" id="GO:0003677">
    <property type="term" value="F:DNA binding"/>
    <property type="evidence" value="ECO:0007669"/>
    <property type="project" value="InterPro"/>
</dbReference>
<evidence type="ECO:0000313" key="11">
    <source>
        <dbReference type="Proteomes" id="UP000256599"/>
    </source>
</evidence>
<evidence type="ECO:0000313" key="10">
    <source>
        <dbReference type="EMBL" id="RDU59251.1"/>
    </source>
</evidence>
<keyword evidence="8" id="KW-0175">Coiled coil</keyword>
<dbReference type="InterPro" id="IPR002052">
    <property type="entry name" value="DNA_methylase_N6_adenine_CS"/>
</dbReference>
<dbReference type="GO" id="GO:0032259">
    <property type="term" value="P:methylation"/>
    <property type="evidence" value="ECO:0007669"/>
    <property type="project" value="UniProtKB-KW"/>
</dbReference>
<protein>
    <recommendedName>
        <fullName evidence="2">site-specific DNA-methyltransferase (adenine-specific)</fullName>
        <ecNumber evidence="2">2.1.1.72</ecNumber>
    </recommendedName>
</protein>
<dbReference type="InterPro" id="IPR029063">
    <property type="entry name" value="SAM-dependent_MTases_sf"/>
</dbReference>
<dbReference type="OrthoDB" id="9761012at2"/>
<comment type="similarity">
    <text evidence="1">Belongs to the N(4)/N(6)-methyltransferase family.</text>
</comment>
<dbReference type="PANTHER" id="PTHR42933">
    <property type="entry name" value="SLR6095 PROTEIN"/>
    <property type="match status" value="1"/>
</dbReference>
<evidence type="ECO:0000256" key="1">
    <source>
        <dbReference type="ARBA" id="ARBA00006594"/>
    </source>
</evidence>
<dbReference type="AlphaFoldDB" id="A0A3D8I3Z6"/>
<keyword evidence="6" id="KW-0680">Restriction system</keyword>
<evidence type="ECO:0000256" key="5">
    <source>
        <dbReference type="ARBA" id="ARBA00022691"/>
    </source>
</evidence>
<evidence type="ECO:0000256" key="7">
    <source>
        <dbReference type="ARBA" id="ARBA00047942"/>
    </source>
</evidence>
<feature type="coiled-coil region" evidence="8">
    <location>
        <begin position="501"/>
        <end position="528"/>
    </location>
</feature>
<gene>
    <name evidence="10" type="ORF">CQA63_07340</name>
</gene>
<dbReference type="SUPFAM" id="SSF53335">
    <property type="entry name" value="S-adenosyl-L-methionine-dependent methyltransferases"/>
    <property type="match status" value="1"/>
</dbReference>
<keyword evidence="3 10" id="KW-0489">Methyltransferase</keyword>
<evidence type="ECO:0000259" key="9">
    <source>
        <dbReference type="Pfam" id="PF02384"/>
    </source>
</evidence>
<evidence type="ECO:0000256" key="3">
    <source>
        <dbReference type="ARBA" id="ARBA00022603"/>
    </source>
</evidence>
<dbReference type="PRINTS" id="PR00507">
    <property type="entry name" value="N12N6MTFRASE"/>
</dbReference>
<dbReference type="Gene3D" id="3.40.50.150">
    <property type="entry name" value="Vaccinia Virus protein VP39"/>
    <property type="match status" value="1"/>
</dbReference>
<dbReference type="PROSITE" id="PS00092">
    <property type="entry name" value="N6_MTASE"/>
    <property type="match status" value="1"/>
</dbReference>
<dbReference type="GO" id="GO:0009007">
    <property type="term" value="F:site-specific DNA-methyltransferase (adenine-specific) activity"/>
    <property type="evidence" value="ECO:0007669"/>
    <property type="project" value="UniProtKB-EC"/>
</dbReference>
<evidence type="ECO:0000256" key="6">
    <source>
        <dbReference type="ARBA" id="ARBA00022747"/>
    </source>
</evidence>
<comment type="caution">
    <text evidence="10">The sequence shown here is derived from an EMBL/GenBank/DDBJ whole genome shotgun (WGS) entry which is preliminary data.</text>
</comment>
<dbReference type="EMBL" id="NXLR01000015">
    <property type="protein sequence ID" value="RDU59251.1"/>
    <property type="molecule type" value="Genomic_DNA"/>
</dbReference>
<dbReference type="RefSeq" id="WP_104700737.1">
    <property type="nucleotide sequence ID" value="NZ_FZPP01000055.1"/>
</dbReference>